<dbReference type="AlphaFoldDB" id="A0A0D3KYW2"/>
<keyword evidence="2" id="KW-1185">Reference proteome</keyword>
<evidence type="ECO:0000313" key="2">
    <source>
        <dbReference type="Proteomes" id="UP000013827"/>
    </source>
</evidence>
<organism evidence="1 2">
    <name type="scientific">Emiliania huxleyi (strain CCMP1516)</name>
    <dbReference type="NCBI Taxonomy" id="280463"/>
    <lineage>
        <taxon>Eukaryota</taxon>
        <taxon>Haptista</taxon>
        <taxon>Haptophyta</taxon>
        <taxon>Prymnesiophyceae</taxon>
        <taxon>Isochrysidales</taxon>
        <taxon>Noelaerhabdaceae</taxon>
        <taxon>Emiliania</taxon>
    </lineage>
</organism>
<dbReference type="Proteomes" id="UP000013827">
    <property type="component" value="Unassembled WGS sequence"/>
</dbReference>
<reference evidence="2" key="1">
    <citation type="journal article" date="2013" name="Nature">
        <title>Pan genome of the phytoplankton Emiliania underpins its global distribution.</title>
        <authorList>
            <person name="Read B.A."/>
            <person name="Kegel J."/>
            <person name="Klute M.J."/>
            <person name="Kuo A."/>
            <person name="Lefebvre S.C."/>
            <person name="Maumus F."/>
            <person name="Mayer C."/>
            <person name="Miller J."/>
            <person name="Monier A."/>
            <person name="Salamov A."/>
            <person name="Young J."/>
            <person name="Aguilar M."/>
            <person name="Claverie J.M."/>
            <person name="Frickenhaus S."/>
            <person name="Gonzalez K."/>
            <person name="Herman E.K."/>
            <person name="Lin Y.C."/>
            <person name="Napier J."/>
            <person name="Ogata H."/>
            <person name="Sarno A.F."/>
            <person name="Shmutz J."/>
            <person name="Schroeder D."/>
            <person name="de Vargas C."/>
            <person name="Verret F."/>
            <person name="von Dassow P."/>
            <person name="Valentin K."/>
            <person name="Van de Peer Y."/>
            <person name="Wheeler G."/>
            <person name="Dacks J.B."/>
            <person name="Delwiche C.F."/>
            <person name="Dyhrman S.T."/>
            <person name="Glockner G."/>
            <person name="John U."/>
            <person name="Richards T."/>
            <person name="Worden A.Z."/>
            <person name="Zhang X."/>
            <person name="Grigoriev I.V."/>
            <person name="Allen A.E."/>
            <person name="Bidle K."/>
            <person name="Borodovsky M."/>
            <person name="Bowler C."/>
            <person name="Brownlee C."/>
            <person name="Cock J.M."/>
            <person name="Elias M."/>
            <person name="Gladyshev V.N."/>
            <person name="Groth M."/>
            <person name="Guda C."/>
            <person name="Hadaegh A."/>
            <person name="Iglesias-Rodriguez M.D."/>
            <person name="Jenkins J."/>
            <person name="Jones B.M."/>
            <person name="Lawson T."/>
            <person name="Leese F."/>
            <person name="Lindquist E."/>
            <person name="Lobanov A."/>
            <person name="Lomsadze A."/>
            <person name="Malik S.B."/>
            <person name="Marsh M.E."/>
            <person name="Mackinder L."/>
            <person name="Mock T."/>
            <person name="Mueller-Roeber B."/>
            <person name="Pagarete A."/>
            <person name="Parker M."/>
            <person name="Probert I."/>
            <person name="Quesneville H."/>
            <person name="Raines C."/>
            <person name="Rensing S.A."/>
            <person name="Riano-Pachon D.M."/>
            <person name="Richier S."/>
            <person name="Rokitta S."/>
            <person name="Shiraiwa Y."/>
            <person name="Soanes D.M."/>
            <person name="van der Giezen M."/>
            <person name="Wahlund T.M."/>
            <person name="Williams B."/>
            <person name="Wilson W."/>
            <person name="Wolfe G."/>
            <person name="Wurch L.L."/>
        </authorList>
    </citation>
    <scope>NUCLEOTIDE SEQUENCE</scope>
</reference>
<dbReference type="KEGG" id="ehx:EMIHUDRAFT_250970"/>
<dbReference type="PaxDb" id="2903-EOD40947"/>
<sequence length="381" mass="40426">MIYLTAEASAVHFPALGRTERPGTGSLLTWRSVDEEGRRLPASAHAVSEHPASASQPRIAVSIPILRDAGGAAVMAPLHFGGCRRRLSEGDADCDDGAGVHGDPHLTLAHGGVADFRGRDGKFWNFLSAANVSVNLMTQDGSPFYDGVFAMHGATVNGSWLTEAHVFAITSAGPLQLSYFAWKISADSLIGWSNGTCGGRPFKLIGWAVTPRRDGPRNRQLCGEALLQSDYSSVKIALPEWNITIAPKAVRLDVQFSLLVPERSLRVAPHGIVGQSFDGSGVAVDGARDPAPLPGQNLTTTAMAEGAIEGSWEDYLMASRFETAYKFSRLGLAEAPARDIATLTGRRFASAAADAGHTTATVSIEGGDEATKSYRRLAELN</sequence>
<dbReference type="HOGENOM" id="CLU_726523_0_0_1"/>
<reference evidence="1" key="2">
    <citation type="submission" date="2024-10" db="UniProtKB">
        <authorList>
            <consortium name="EnsemblProtists"/>
        </authorList>
    </citation>
    <scope>IDENTIFICATION</scope>
</reference>
<dbReference type="EnsemblProtists" id="EOD40947">
    <property type="protein sequence ID" value="EOD40947"/>
    <property type="gene ID" value="EMIHUDRAFT_250970"/>
</dbReference>
<accession>A0A0D3KYW2</accession>
<dbReference type="GeneID" id="17286218"/>
<protein>
    <submittedName>
        <fullName evidence="1">Uncharacterized protein</fullName>
    </submittedName>
</protein>
<evidence type="ECO:0000313" key="1">
    <source>
        <dbReference type="EnsemblProtists" id="EOD40947"/>
    </source>
</evidence>
<proteinExistence type="predicted"/>
<name>A0A0D3KYW2_EMIH1</name>
<dbReference type="RefSeq" id="XP_005793376.1">
    <property type="nucleotide sequence ID" value="XM_005793319.1"/>
</dbReference>